<keyword evidence="8 13" id="KW-1133">Transmembrane helix</keyword>
<dbReference type="HAMAP" id="MF_01810">
    <property type="entry name" value="YidC_type1"/>
    <property type="match status" value="1"/>
</dbReference>
<name>A0A160TNW7_9ZZZZ</name>
<dbReference type="NCBIfam" id="TIGR03593">
    <property type="entry name" value="yidC_nterm"/>
    <property type="match status" value="1"/>
</dbReference>
<dbReference type="NCBIfam" id="NF002353">
    <property type="entry name" value="PRK01318.1-4"/>
    <property type="match status" value="1"/>
</dbReference>
<evidence type="ECO:0000259" key="15">
    <source>
        <dbReference type="Pfam" id="PF14849"/>
    </source>
</evidence>
<evidence type="ECO:0000256" key="1">
    <source>
        <dbReference type="ARBA" id="ARBA00004429"/>
    </source>
</evidence>
<keyword evidence="9 13" id="KW-0472">Membrane</keyword>
<protein>
    <recommendedName>
        <fullName evidence="3">Membrane protein insertase YidC</fullName>
    </recommendedName>
    <alternativeName>
        <fullName evidence="12">Foldase YidC</fullName>
    </alternativeName>
    <alternativeName>
        <fullName evidence="11">Membrane integrase YidC</fullName>
    </alternativeName>
</protein>
<dbReference type="Pfam" id="PF02096">
    <property type="entry name" value="60KD_IMP"/>
    <property type="match status" value="1"/>
</dbReference>
<dbReference type="PANTHER" id="PTHR12428:SF65">
    <property type="entry name" value="CYTOCHROME C OXIDASE ASSEMBLY PROTEIN COX18, MITOCHONDRIAL"/>
    <property type="match status" value="1"/>
</dbReference>
<dbReference type="CDD" id="cd19961">
    <property type="entry name" value="EcYidC-like_peri"/>
    <property type="match status" value="1"/>
</dbReference>
<dbReference type="InterPro" id="IPR001708">
    <property type="entry name" value="YidC/ALB3/OXA1/COX18"/>
</dbReference>
<evidence type="ECO:0000256" key="11">
    <source>
        <dbReference type="ARBA" id="ARBA00033245"/>
    </source>
</evidence>
<dbReference type="AlphaFoldDB" id="A0A160TNW7"/>
<dbReference type="InterPro" id="IPR028053">
    <property type="entry name" value="Membr_insert_YidC_N"/>
</dbReference>
<keyword evidence="5" id="KW-1003">Cell membrane</keyword>
<evidence type="ECO:0000256" key="12">
    <source>
        <dbReference type="ARBA" id="ARBA00033342"/>
    </source>
</evidence>
<dbReference type="GO" id="GO:0032977">
    <property type="term" value="F:membrane insertase activity"/>
    <property type="evidence" value="ECO:0007669"/>
    <property type="project" value="InterPro"/>
</dbReference>
<dbReference type="EMBL" id="CZQE01000362">
    <property type="protein sequence ID" value="CUS46388.1"/>
    <property type="molecule type" value="Genomic_DNA"/>
</dbReference>
<evidence type="ECO:0000259" key="14">
    <source>
        <dbReference type="Pfam" id="PF02096"/>
    </source>
</evidence>
<evidence type="ECO:0000256" key="2">
    <source>
        <dbReference type="ARBA" id="ARBA00010527"/>
    </source>
</evidence>
<comment type="subcellular location">
    <subcellularLocation>
        <location evidence="1">Cell inner membrane</location>
        <topology evidence="1">Multi-pass membrane protein</topology>
    </subcellularLocation>
</comment>
<dbReference type="Gene3D" id="2.70.98.90">
    <property type="match status" value="1"/>
</dbReference>
<dbReference type="GO" id="GO:0005886">
    <property type="term" value="C:plasma membrane"/>
    <property type="evidence" value="ECO:0007669"/>
    <property type="project" value="UniProtKB-SubCell"/>
</dbReference>
<dbReference type="PRINTS" id="PR01900">
    <property type="entry name" value="YIDCPROTEIN"/>
</dbReference>
<evidence type="ECO:0000256" key="10">
    <source>
        <dbReference type="ARBA" id="ARBA00023186"/>
    </source>
</evidence>
<dbReference type="CDD" id="cd20070">
    <property type="entry name" value="5TM_YidC_Alb3"/>
    <property type="match status" value="1"/>
</dbReference>
<accession>A0A160TNW7</accession>
<dbReference type="InterPro" id="IPR019998">
    <property type="entry name" value="Membr_insert_YidC"/>
</dbReference>
<dbReference type="InterPro" id="IPR028055">
    <property type="entry name" value="YidC/Oxa/ALB_C"/>
</dbReference>
<evidence type="ECO:0000256" key="5">
    <source>
        <dbReference type="ARBA" id="ARBA00022475"/>
    </source>
</evidence>
<keyword evidence="4" id="KW-0813">Transport</keyword>
<feature type="transmembrane region" description="Helical" evidence="13">
    <location>
        <begin position="534"/>
        <end position="557"/>
    </location>
</feature>
<feature type="domain" description="Membrane insertase YidC/Oxa/ALB C-terminal" evidence="14">
    <location>
        <begin position="376"/>
        <end position="571"/>
    </location>
</feature>
<feature type="domain" description="Membrane insertase YidC N-terminal" evidence="15">
    <location>
        <begin position="75"/>
        <end position="364"/>
    </location>
</feature>
<evidence type="ECO:0000256" key="13">
    <source>
        <dbReference type="SAM" id="Phobius"/>
    </source>
</evidence>
<dbReference type="InterPro" id="IPR038221">
    <property type="entry name" value="YidC_periplasmic_sf"/>
</dbReference>
<dbReference type="GO" id="GO:0051205">
    <property type="term" value="P:protein insertion into membrane"/>
    <property type="evidence" value="ECO:0007669"/>
    <property type="project" value="TreeGrafter"/>
</dbReference>
<dbReference type="PRINTS" id="PR00701">
    <property type="entry name" value="60KDINNERMP"/>
</dbReference>
<comment type="similarity">
    <text evidence="2">Belongs to the OXA1/ALB3/YidC family. Type 1 subfamily.</text>
</comment>
<dbReference type="InterPro" id="IPR047196">
    <property type="entry name" value="YidC_ALB_C"/>
</dbReference>
<keyword evidence="7" id="KW-0653">Protein transport</keyword>
<organism evidence="16">
    <name type="scientific">hydrothermal vent metagenome</name>
    <dbReference type="NCBI Taxonomy" id="652676"/>
    <lineage>
        <taxon>unclassified sequences</taxon>
        <taxon>metagenomes</taxon>
        <taxon>ecological metagenomes</taxon>
    </lineage>
</organism>
<feature type="transmembrane region" description="Helical" evidence="13">
    <location>
        <begin position="368"/>
        <end position="387"/>
    </location>
</feature>
<evidence type="ECO:0000256" key="3">
    <source>
        <dbReference type="ARBA" id="ARBA00015325"/>
    </source>
</evidence>
<evidence type="ECO:0000256" key="4">
    <source>
        <dbReference type="ARBA" id="ARBA00022448"/>
    </source>
</evidence>
<keyword evidence="10" id="KW-0143">Chaperone</keyword>
<dbReference type="PANTHER" id="PTHR12428">
    <property type="entry name" value="OXA1"/>
    <property type="match status" value="1"/>
</dbReference>
<proteinExistence type="inferred from homology"/>
<feature type="transmembrane region" description="Helical" evidence="13">
    <location>
        <begin position="491"/>
        <end position="514"/>
    </location>
</feature>
<evidence type="ECO:0000256" key="7">
    <source>
        <dbReference type="ARBA" id="ARBA00022927"/>
    </source>
</evidence>
<reference evidence="16" key="1">
    <citation type="submission" date="2015-10" db="EMBL/GenBank/DDBJ databases">
        <authorList>
            <person name="Gilbert D.G."/>
        </authorList>
    </citation>
    <scope>NUCLEOTIDE SEQUENCE</scope>
</reference>
<keyword evidence="6 13" id="KW-0812">Transmembrane</keyword>
<dbReference type="Pfam" id="PF14849">
    <property type="entry name" value="YidC_periplas"/>
    <property type="match status" value="1"/>
</dbReference>
<evidence type="ECO:0000313" key="16">
    <source>
        <dbReference type="EMBL" id="CUS46388.1"/>
    </source>
</evidence>
<feature type="transmembrane region" description="Helical" evidence="13">
    <location>
        <begin position="439"/>
        <end position="459"/>
    </location>
</feature>
<evidence type="ECO:0000256" key="9">
    <source>
        <dbReference type="ARBA" id="ARBA00023136"/>
    </source>
</evidence>
<dbReference type="GO" id="GO:0015031">
    <property type="term" value="P:protein transport"/>
    <property type="evidence" value="ECO:0007669"/>
    <property type="project" value="UniProtKB-KW"/>
</dbReference>
<evidence type="ECO:0000256" key="6">
    <source>
        <dbReference type="ARBA" id="ARBA00022692"/>
    </source>
</evidence>
<gene>
    <name evidence="16" type="ORF">MGWOODY_Smn2098</name>
</gene>
<sequence>MNNDNKNFILFAVFAALVLFGWPIVTAKFFPAANPPVTKIEGGKTKIVANPEASPAANSGTATRDRKVVLAESPRVLVETSELKGSINLKGARIDDLVLLKYKETIDKNSPPIRLLSPSGTKDAYFAGFGWSGDGIAVPGPDTVFTASAPVLSPGKPVTLSWANPTGQKFVIRLAVDEHFMFTADQAVMNSGAAAVKVAPYALVSRAGPGADVDTWTNHIGPIGTFGNGTTYDITYDNLHGKEPSFFGKIFGNSGRPGDNYYDTVGGWAGFGDKYWLAALIPDQKAAVHSGFRATTPGTNFQADVSRAAATIPSGSQMITTTHLFTGAKEVNTLDRYEDTLKIPHFGKAIDWGWFEIVEKPIFKYLDWLFRMVGNFGLAIILLTLTIRGLMFPIAQRQFASMANMRAIQPKMKALQEKHKDDKTRQQQEIMALYKAEKVNPLAGCLPTFLQIPIFYALYKVLLLTIEMRHQPFVLWIKDLSAPDPLTPVNLFGLLAFTPPHFIAIGVIPILLGISMYFQFKLNPAPMDEAQKQVFAIMPWVLMFVMAPFAVGLQIYWITSNTLTILQQRLLYARHPGMKEALVK</sequence>
<dbReference type="NCBIfam" id="TIGR03592">
    <property type="entry name" value="yidC_oxa1_cterm"/>
    <property type="match status" value="1"/>
</dbReference>
<evidence type="ECO:0000256" key="8">
    <source>
        <dbReference type="ARBA" id="ARBA00022989"/>
    </source>
</evidence>